<evidence type="ECO:0000256" key="1">
    <source>
        <dbReference type="SAM" id="Phobius"/>
    </source>
</evidence>
<dbReference type="Proteomes" id="UP000265431">
    <property type="component" value="Unassembled WGS sequence"/>
</dbReference>
<name>A0A399QZC3_9PROT</name>
<keyword evidence="3" id="KW-1185">Reference proteome</keyword>
<evidence type="ECO:0000313" key="2">
    <source>
        <dbReference type="EMBL" id="RIJ24486.1"/>
    </source>
</evidence>
<gene>
    <name evidence="2" type="primary">ccmD</name>
    <name evidence="2" type="ORF">D1224_09705</name>
</gene>
<feature type="transmembrane region" description="Helical" evidence="1">
    <location>
        <begin position="12"/>
        <end position="32"/>
    </location>
</feature>
<keyword evidence="1" id="KW-1133">Transmembrane helix</keyword>
<dbReference type="RefSeq" id="WP_119379675.1">
    <property type="nucleotide sequence ID" value="NZ_QWGB01000005.1"/>
</dbReference>
<evidence type="ECO:0000313" key="3">
    <source>
        <dbReference type="Proteomes" id="UP000265431"/>
    </source>
</evidence>
<dbReference type="GO" id="GO:0015886">
    <property type="term" value="P:heme transport"/>
    <property type="evidence" value="ECO:0007669"/>
    <property type="project" value="InterPro"/>
</dbReference>
<sequence length="52" mass="5905">MLPVFEQNAAFIWAIYAIGAVVPVGLFVYALIRARMAKRRLDRLQAERERGG</sequence>
<protein>
    <submittedName>
        <fullName evidence="2">Heme exporter protein CcmD</fullName>
    </submittedName>
</protein>
<organism evidence="2 3">
    <name type="scientific">Henriciella barbarensis</name>
    <dbReference type="NCBI Taxonomy" id="86342"/>
    <lineage>
        <taxon>Bacteria</taxon>
        <taxon>Pseudomonadati</taxon>
        <taxon>Pseudomonadota</taxon>
        <taxon>Alphaproteobacteria</taxon>
        <taxon>Hyphomonadales</taxon>
        <taxon>Hyphomonadaceae</taxon>
        <taxon>Henriciella</taxon>
    </lineage>
</organism>
<proteinExistence type="predicted"/>
<dbReference type="EMBL" id="QWGB01000005">
    <property type="protein sequence ID" value="RIJ24486.1"/>
    <property type="molecule type" value="Genomic_DNA"/>
</dbReference>
<comment type="caution">
    <text evidence="2">The sequence shown here is derived from an EMBL/GenBank/DDBJ whole genome shotgun (WGS) entry which is preliminary data.</text>
</comment>
<dbReference type="GO" id="GO:0005886">
    <property type="term" value="C:plasma membrane"/>
    <property type="evidence" value="ECO:0007669"/>
    <property type="project" value="UniProtKB-SubCell"/>
</dbReference>
<accession>A0A399QZC3</accession>
<keyword evidence="1" id="KW-0472">Membrane</keyword>
<dbReference type="GO" id="GO:0017004">
    <property type="term" value="P:cytochrome complex assembly"/>
    <property type="evidence" value="ECO:0007669"/>
    <property type="project" value="UniProtKB-KW"/>
</dbReference>
<keyword evidence="1" id="KW-0812">Transmembrane</keyword>
<reference evidence="2 3" key="1">
    <citation type="submission" date="2018-08" db="EMBL/GenBank/DDBJ databases">
        <title>Henriciella mobilis sp. nov., isolated from seawater.</title>
        <authorList>
            <person name="Cheng H."/>
            <person name="Wu Y.-H."/>
            <person name="Xu X.-W."/>
            <person name="Guo L.-L."/>
        </authorList>
    </citation>
    <scope>NUCLEOTIDE SEQUENCE [LARGE SCALE GENOMIC DNA]</scope>
    <source>
        <strain evidence="2 3">CCUG66934</strain>
    </source>
</reference>
<dbReference type="AlphaFoldDB" id="A0A399QZC3"/>
<dbReference type="OrthoDB" id="7620566at2"/>